<evidence type="ECO:0000256" key="5">
    <source>
        <dbReference type="ARBA" id="ARBA00022915"/>
    </source>
</evidence>
<dbReference type="InterPro" id="IPR036291">
    <property type="entry name" value="NAD(P)-bd_dom_sf"/>
</dbReference>
<evidence type="ECO:0000259" key="15">
    <source>
        <dbReference type="Pfam" id="PF05173"/>
    </source>
</evidence>
<dbReference type="InterPro" id="IPR022664">
    <property type="entry name" value="DapB_N_CS"/>
</dbReference>
<keyword evidence="2 13" id="KW-0963">Cytoplasm</keyword>
<dbReference type="SUPFAM" id="SSF55347">
    <property type="entry name" value="Glyceraldehyde-3-phosphate dehydrogenase-like, C-terminal domain"/>
    <property type="match status" value="1"/>
</dbReference>
<dbReference type="GO" id="GO:0051287">
    <property type="term" value="F:NAD binding"/>
    <property type="evidence" value="ECO:0007669"/>
    <property type="project" value="UniProtKB-UniRule"/>
</dbReference>
<feature type="binding site" evidence="13">
    <location>
        <begin position="98"/>
        <end position="100"/>
    </location>
    <ligand>
        <name>NAD(+)</name>
        <dbReference type="ChEBI" id="CHEBI:57540"/>
    </ligand>
</feature>
<organism evidence="16 17">
    <name type="scientific">Limnochorda pilosa</name>
    <dbReference type="NCBI Taxonomy" id="1555112"/>
    <lineage>
        <taxon>Bacteria</taxon>
        <taxon>Bacillati</taxon>
        <taxon>Bacillota</taxon>
        <taxon>Limnochordia</taxon>
        <taxon>Limnochordales</taxon>
        <taxon>Limnochordaceae</taxon>
        <taxon>Limnochorda</taxon>
    </lineage>
</organism>
<comment type="pathway">
    <text evidence="9 13">Amino-acid biosynthesis; L-lysine biosynthesis via DAP pathway; (S)-tetrahydrodipicolinate from L-aspartate: step 4/4.</text>
</comment>
<dbReference type="HAMAP" id="MF_00102">
    <property type="entry name" value="DapB"/>
    <property type="match status" value="1"/>
</dbReference>
<reference evidence="17" key="2">
    <citation type="journal article" date="2016" name="Int. J. Syst. Evol. Microbiol.">
        <title>Complete genome sequence and cell structure of Limnochorda pilosa, a Gram-negative spore-former within the phylum Firmicutes.</title>
        <authorList>
            <person name="Watanabe M."/>
            <person name="Kojima H."/>
            <person name="Fukui M."/>
        </authorList>
    </citation>
    <scope>NUCLEOTIDE SEQUENCE [LARGE SCALE GENOMIC DNA]</scope>
    <source>
        <strain evidence="17">HC45</strain>
    </source>
</reference>
<evidence type="ECO:0000256" key="10">
    <source>
        <dbReference type="ARBA" id="ARBA00038983"/>
    </source>
</evidence>
<dbReference type="GO" id="GO:0016726">
    <property type="term" value="F:oxidoreductase activity, acting on CH or CH2 groups, NAD or NADP as acceptor"/>
    <property type="evidence" value="ECO:0007669"/>
    <property type="project" value="UniProtKB-UniRule"/>
</dbReference>
<dbReference type="PROSITE" id="PS01298">
    <property type="entry name" value="DAPB"/>
    <property type="match status" value="1"/>
</dbReference>
<evidence type="ECO:0000313" key="17">
    <source>
        <dbReference type="Proteomes" id="UP000065807"/>
    </source>
</evidence>
<keyword evidence="3 13" id="KW-0028">Amino-acid biosynthesis</keyword>
<feature type="domain" description="Dihydrodipicolinate reductase N-terminal" evidence="14">
    <location>
        <begin position="3"/>
        <end position="127"/>
    </location>
</feature>
<sequence length="269" mass="28002">MPIRLAVAGVTGRMGQALVRAARAAGDLEVAAGVARHQVGEDAGLAAGVGPIGVRVAARLAPELERTRPDVLVELSTAEAAPEHVEAALTRGIPAVVGTTAIPEDVLARLEAMARERRLGLVVAPNFALGAVLMMRFAAEAARYLPDVEIIELHHAGKLDAPSGTALETARRIQAGRDAARAEAAAAGGAEVPAAPARGAWVEGVPIHSVRLPGLVAHQEVIFGTEGQTLRIRHDATGREAFMPGLLLAIRRVRELDGPVRGLEPILFA</sequence>
<evidence type="ECO:0000256" key="13">
    <source>
        <dbReference type="HAMAP-Rule" id="MF_00102"/>
    </source>
</evidence>
<proteinExistence type="inferred from homology"/>
<feature type="active site" description="Proton donor" evidence="13">
    <location>
        <position position="158"/>
    </location>
</feature>
<comment type="function">
    <text evidence="13">Catalyzes the conversion of 4-hydroxy-tetrahydrodipicolinate (HTPA) to tetrahydrodipicolinate.</text>
</comment>
<evidence type="ECO:0000256" key="2">
    <source>
        <dbReference type="ARBA" id="ARBA00022490"/>
    </source>
</evidence>
<feature type="binding site" evidence="13">
    <location>
        <begin position="164"/>
        <end position="165"/>
    </location>
    <ligand>
        <name>(S)-2,3,4,5-tetrahydrodipicolinate</name>
        <dbReference type="ChEBI" id="CHEBI:16845"/>
    </ligand>
</feature>
<dbReference type="PATRIC" id="fig|1555112.3.peg.2608"/>
<comment type="subunit">
    <text evidence="13">Homotetramer.</text>
</comment>
<dbReference type="Gene3D" id="3.40.50.720">
    <property type="entry name" value="NAD(P)-binding Rossmann-like Domain"/>
    <property type="match status" value="1"/>
</dbReference>
<dbReference type="UniPathway" id="UPA00034">
    <property type="reaction ID" value="UER00018"/>
</dbReference>
<evidence type="ECO:0000256" key="12">
    <source>
        <dbReference type="ARBA" id="ARBA00049396"/>
    </source>
</evidence>
<dbReference type="STRING" id="1555112.LIP_2569"/>
<dbReference type="PIRSF" id="PIRSF000161">
    <property type="entry name" value="DHPR"/>
    <property type="match status" value="1"/>
</dbReference>
<reference evidence="17" key="1">
    <citation type="submission" date="2015-07" db="EMBL/GenBank/DDBJ databases">
        <title>Complete genome sequence and phylogenetic analysis of Limnochorda pilosa.</title>
        <authorList>
            <person name="Watanabe M."/>
            <person name="Kojima H."/>
            <person name="Fukui M."/>
        </authorList>
    </citation>
    <scope>NUCLEOTIDE SEQUENCE [LARGE SCALE GENOMIC DNA]</scope>
    <source>
        <strain evidence="17">HC45</strain>
    </source>
</reference>
<evidence type="ECO:0000256" key="3">
    <source>
        <dbReference type="ARBA" id="ARBA00022605"/>
    </source>
</evidence>
<dbReference type="RefSeq" id="WP_068138694.1">
    <property type="nucleotide sequence ID" value="NZ_AP014924.1"/>
</dbReference>
<feature type="binding site" evidence="13">
    <location>
        <position position="155"/>
    </location>
    <ligand>
        <name>(S)-2,3,4,5-tetrahydrodipicolinate</name>
        <dbReference type="ChEBI" id="CHEBI:16845"/>
    </ligand>
</feature>
<dbReference type="InterPro" id="IPR000846">
    <property type="entry name" value="DapB_N"/>
</dbReference>
<evidence type="ECO:0000256" key="6">
    <source>
        <dbReference type="ARBA" id="ARBA00023002"/>
    </source>
</evidence>
<dbReference type="AlphaFoldDB" id="A0A0K2SNI3"/>
<keyword evidence="5 13" id="KW-0220">Diaminopimelate biosynthesis</keyword>
<dbReference type="GO" id="GO:0019877">
    <property type="term" value="P:diaminopimelate biosynthetic process"/>
    <property type="evidence" value="ECO:0007669"/>
    <property type="project" value="UniProtKB-UniRule"/>
</dbReference>
<dbReference type="InterPro" id="IPR022663">
    <property type="entry name" value="DapB_C"/>
</dbReference>
<dbReference type="CDD" id="cd02274">
    <property type="entry name" value="DHDPR_N"/>
    <property type="match status" value="1"/>
</dbReference>
<evidence type="ECO:0000256" key="1">
    <source>
        <dbReference type="ARBA" id="ARBA00006642"/>
    </source>
</evidence>
<dbReference type="Proteomes" id="UP000065807">
    <property type="component" value="Chromosome"/>
</dbReference>
<dbReference type="PANTHER" id="PTHR20836:SF0">
    <property type="entry name" value="4-HYDROXY-TETRAHYDRODIPICOLINATE REDUCTASE 1, CHLOROPLASTIC-RELATED"/>
    <property type="match status" value="1"/>
</dbReference>
<dbReference type="GO" id="GO:0008839">
    <property type="term" value="F:4-hydroxy-tetrahydrodipicolinate reductase"/>
    <property type="evidence" value="ECO:0007669"/>
    <property type="project" value="UniProtKB-UniRule"/>
</dbReference>
<dbReference type="InterPro" id="IPR023940">
    <property type="entry name" value="DHDPR_bac"/>
</dbReference>
<feature type="binding site" evidence="13">
    <location>
        <begin position="9"/>
        <end position="14"/>
    </location>
    <ligand>
        <name>NAD(+)</name>
        <dbReference type="ChEBI" id="CHEBI:57540"/>
    </ligand>
</feature>
<dbReference type="PANTHER" id="PTHR20836">
    <property type="entry name" value="DIHYDRODIPICOLINATE REDUCTASE"/>
    <property type="match status" value="1"/>
</dbReference>
<dbReference type="EMBL" id="AP014924">
    <property type="protein sequence ID" value="BAS28399.1"/>
    <property type="molecule type" value="Genomic_DNA"/>
</dbReference>
<comment type="similarity">
    <text evidence="1 13">Belongs to the DapB family.</text>
</comment>
<evidence type="ECO:0000256" key="9">
    <source>
        <dbReference type="ARBA" id="ARBA00037922"/>
    </source>
</evidence>
<evidence type="ECO:0000256" key="11">
    <source>
        <dbReference type="ARBA" id="ARBA00049080"/>
    </source>
</evidence>
<dbReference type="GO" id="GO:0050661">
    <property type="term" value="F:NADP binding"/>
    <property type="evidence" value="ECO:0007669"/>
    <property type="project" value="UniProtKB-UniRule"/>
</dbReference>
<dbReference type="GO" id="GO:0005829">
    <property type="term" value="C:cytosol"/>
    <property type="evidence" value="ECO:0007669"/>
    <property type="project" value="TreeGrafter"/>
</dbReference>
<dbReference type="SUPFAM" id="SSF51735">
    <property type="entry name" value="NAD(P)-binding Rossmann-fold domains"/>
    <property type="match status" value="1"/>
</dbReference>
<evidence type="ECO:0000313" key="16">
    <source>
        <dbReference type="EMBL" id="BAS28399.1"/>
    </source>
</evidence>
<keyword evidence="6 13" id="KW-0560">Oxidoreductase</keyword>
<dbReference type="FunFam" id="3.30.360.10:FF:000009">
    <property type="entry name" value="4-hydroxy-tetrahydrodipicolinate reductase"/>
    <property type="match status" value="1"/>
</dbReference>
<name>A0A0K2SNI3_LIMPI</name>
<comment type="caution">
    <text evidence="13">Was originally thought to be a dihydrodipicolinate reductase (DHDPR), catalyzing the conversion of dihydrodipicolinate to tetrahydrodipicolinate. However, it was shown in E.coli that the substrate of the enzymatic reaction is not dihydrodipicolinate (DHDP) but in fact (2S,4S)-4-hydroxy-2,3,4,5-tetrahydrodipicolinic acid (HTPA), the product released by the DapA-catalyzed reaction.</text>
</comment>
<dbReference type="NCBIfam" id="TIGR00036">
    <property type="entry name" value="dapB"/>
    <property type="match status" value="1"/>
</dbReference>
<comment type="catalytic activity">
    <reaction evidence="12 13">
        <text>(S)-2,3,4,5-tetrahydrodipicolinate + NAD(+) + H2O = (2S,4S)-4-hydroxy-2,3,4,5-tetrahydrodipicolinate + NADH + H(+)</text>
        <dbReference type="Rhea" id="RHEA:35323"/>
        <dbReference type="ChEBI" id="CHEBI:15377"/>
        <dbReference type="ChEBI" id="CHEBI:15378"/>
        <dbReference type="ChEBI" id="CHEBI:16845"/>
        <dbReference type="ChEBI" id="CHEBI:57540"/>
        <dbReference type="ChEBI" id="CHEBI:57945"/>
        <dbReference type="ChEBI" id="CHEBI:67139"/>
        <dbReference type="EC" id="1.17.1.8"/>
    </reaction>
</comment>
<dbReference type="EC" id="1.17.1.8" evidence="10 13"/>
<keyword evidence="7 13" id="KW-0520">NAD</keyword>
<feature type="domain" description="Dihydrodipicolinate reductase C-terminal" evidence="15">
    <location>
        <begin position="130"/>
        <end position="262"/>
    </location>
</feature>
<dbReference type="OrthoDB" id="9790352at2"/>
<keyword evidence="4 13" id="KW-0521">NADP</keyword>
<gene>
    <name evidence="13" type="primary">dapB</name>
    <name evidence="16" type="ORF">LIP_2569</name>
</gene>
<dbReference type="Pfam" id="PF05173">
    <property type="entry name" value="DapB_C"/>
    <property type="match status" value="1"/>
</dbReference>
<comment type="catalytic activity">
    <reaction evidence="11 13">
        <text>(S)-2,3,4,5-tetrahydrodipicolinate + NADP(+) + H2O = (2S,4S)-4-hydroxy-2,3,4,5-tetrahydrodipicolinate + NADPH + H(+)</text>
        <dbReference type="Rhea" id="RHEA:35331"/>
        <dbReference type="ChEBI" id="CHEBI:15377"/>
        <dbReference type="ChEBI" id="CHEBI:15378"/>
        <dbReference type="ChEBI" id="CHEBI:16845"/>
        <dbReference type="ChEBI" id="CHEBI:57783"/>
        <dbReference type="ChEBI" id="CHEBI:58349"/>
        <dbReference type="ChEBI" id="CHEBI:67139"/>
        <dbReference type="EC" id="1.17.1.8"/>
    </reaction>
</comment>
<evidence type="ECO:0000256" key="8">
    <source>
        <dbReference type="ARBA" id="ARBA00023154"/>
    </source>
</evidence>
<evidence type="ECO:0000259" key="14">
    <source>
        <dbReference type="Pfam" id="PF01113"/>
    </source>
</evidence>
<keyword evidence="8 13" id="KW-0457">Lysine biosynthesis</keyword>
<evidence type="ECO:0000256" key="4">
    <source>
        <dbReference type="ARBA" id="ARBA00022857"/>
    </source>
</evidence>
<keyword evidence="17" id="KW-1185">Reference proteome</keyword>
<accession>A0A0K2SNI3</accession>
<dbReference type="Pfam" id="PF01113">
    <property type="entry name" value="DapB_N"/>
    <property type="match status" value="1"/>
</dbReference>
<dbReference type="GO" id="GO:0009089">
    <property type="term" value="P:lysine biosynthetic process via diaminopimelate"/>
    <property type="evidence" value="ECO:0007669"/>
    <property type="project" value="UniProtKB-UniRule"/>
</dbReference>
<feature type="active site" description="Proton donor/acceptor" evidence="13">
    <location>
        <position position="154"/>
    </location>
</feature>
<comment type="subcellular location">
    <subcellularLocation>
        <location evidence="13">Cytoplasm</location>
    </subcellularLocation>
</comment>
<comment type="caution">
    <text evidence="13">Lacks conserved residue(s) required for the propagation of feature annotation.</text>
</comment>
<dbReference type="Gene3D" id="3.30.360.10">
    <property type="entry name" value="Dihydrodipicolinate Reductase, domain 2"/>
    <property type="match status" value="1"/>
</dbReference>
<dbReference type="KEGG" id="lpil:LIP_2569"/>
<protein>
    <recommendedName>
        <fullName evidence="10 13">4-hydroxy-tetrahydrodipicolinate reductase</fullName>
        <shortName evidence="13">HTPA reductase</shortName>
        <ecNumber evidence="10 13">1.17.1.8</ecNumber>
    </recommendedName>
</protein>
<feature type="binding site" evidence="13">
    <location>
        <position position="41"/>
    </location>
    <ligand>
        <name>NAD(+)</name>
        <dbReference type="ChEBI" id="CHEBI:57540"/>
    </ligand>
</feature>
<evidence type="ECO:0000256" key="7">
    <source>
        <dbReference type="ARBA" id="ARBA00023027"/>
    </source>
</evidence>
<feature type="binding site" evidence="13">
    <location>
        <begin position="124"/>
        <end position="127"/>
    </location>
    <ligand>
        <name>NAD(+)</name>
        <dbReference type="ChEBI" id="CHEBI:57540"/>
    </ligand>
</feature>